<accession>A0A1M4ZVS0</accession>
<dbReference type="Proteomes" id="UP000184048">
    <property type="component" value="Unassembled WGS sequence"/>
</dbReference>
<protein>
    <submittedName>
        <fullName evidence="2">Zinc dependent phospholipase C</fullName>
    </submittedName>
</protein>
<name>A0A1M4ZVS0_9BACT</name>
<gene>
    <name evidence="2" type="ORF">SAMN02745131_02098</name>
</gene>
<sequence length="424" mass="48563">MVSHLHLLTGMKLFKRYFVLLFLFLPFSGNAYSVLTHEAIVDALWEKTIVPLLKEKYPKSTNSQLLDAKSYAYGGAVAPDMGYYPFGSSLFTNLVHYVRSGDFVQALLDEQKSLNDYAFALGVLCHYTADTYGHPLGTNRTVPLVYPKVGKKFGKVVTYAEDKTSHLRMEFGFDVLQTARGSYATKQYHDFIGFSLADTLMENAFFKTYGLDMKDLFTSFGLASNTFRWAVKDLFPGITKAAWNMKKNEIRKTQPKARSRDFIYKMKSRDFNKEFGDKRQKPGFFSSVLAFVIRILPKVGPLKALKFKTPGPEAEKLFILSFDSVVYHYQQNVKSRDPDHIHWVNKDFDTGKKTVAGEYPLCDKTYLELVMKLKDQGFKNISPSLRQNILQFYDEDTEINKMDTGKRDDLLNALKALKNLTAYR</sequence>
<dbReference type="Pfam" id="PF00882">
    <property type="entry name" value="Zn_dep_PLPC"/>
    <property type="match status" value="1"/>
</dbReference>
<proteinExistence type="predicted"/>
<dbReference type="EMBL" id="FQUU01000007">
    <property type="protein sequence ID" value="SHF22118.1"/>
    <property type="molecule type" value="Genomic_DNA"/>
</dbReference>
<organism evidence="2 3">
    <name type="scientific">Flavisolibacter ginsengisoli DSM 18119</name>
    <dbReference type="NCBI Taxonomy" id="1121884"/>
    <lineage>
        <taxon>Bacteria</taxon>
        <taxon>Pseudomonadati</taxon>
        <taxon>Bacteroidota</taxon>
        <taxon>Chitinophagia</taxon>
        <taxon>Chitinophagales</taxon>
        <taxon>Chitinophagaceae</taxon>
        <taxon>Flavisolibacter</taxon>
    </lineage>
</organism>
<dbReference type="OrthoDB" id="648959at2"/>
<evidence type="ECO:0000313" key="3">
    <source>
        <dbReference type="Proteomes" id="UP000184048"/>
    </source>
</evidence>
<dbReference type="STRING" id="1121884.SAMN02745131_02098"/>
<keyword evidence="3" id="KW-1185">Reference proteome</keyword>
<evidence type="ECO:0000313" key="2">
    <source>
        <dbReference type="EMBL" id="SHF22118.1"/>
    </source>
</evidence>
<dbReference type="AlphaFoldDB" id="A0A1M4ZVS0"/>
<feature type="domain" description="Phospholipase C/D" evidence="1">
    <location>
        <begin position="36"/>
        <end position="210"/>
    </location>
</feature>
<reference evidence="2 3" key="1">
    <citation type="submission" date="2016-11" db="EMBL/GenBank/DDBJ databases">
        <authorList>
            <person name="Jaros S."/>
            <person name="Januszkiewicz K."/>
            <person name="Wedrychowicz H."/>
        </authorList>
    </citation>
    <scope>NUCLEOTIDE SEQUENCE [LARGE SCALE GENOMIC DNA]</scope>
    <source>
        <strain evidence="2 3">DSM 18119</strain>
    </source>
</reference>
<dbReference type="InterPro" id="IPR029002">
    <property type="entry name" value="PLPC/GPLD1"/>
</dbReference>
<evidence type="ECO:0000259" key="1">
    <source>
        <dbReference type="Pfam" id="PF00882"/>
    </source>
</evidence>